<dbReference type="EC" id="3.1.26.5" evidence="6"/>
<protein>
    <recommendedName>
        <fullName evidence="6">Ribonuclease P protein component</fullName>
        <ecNumber evidence="6">3.1.26.5</ecNumber>
    </recommendedName>
</protein>
<organism evidence="7 8">
    <name type="scientific">Candidatus Woesebacteria bacterium RIFCSPLOWO2_01_FULL_39_25</name>
    <dbReference type="NCBI Taxonomy" id="1802521"/>
    <lineage>
        <taxon>Bacteria</taxon>
        <taxon>Candidatus Woeseibacteriota</taxon>
    </lineage>
</organism>
<dbReference type="GO" id="GO:0004526">
    <property type="term" value="F:ribonuclease P activity"/>
    <property type="evidence" value="ECO:0007669"/>
    <property type="project" value="UniProtKB-UniRule"/>
</dbReference>
<evidence type="ECO:0000256" key="6">
    <source>
        <dbReference type="NCBIfam" id="TIGR00188"/>
    </source>
</evidence>
<dbReference type="GO" id="GO:0042781">
    <property type="term" value="F:3'-tRNA processing endoribonuclease activity"/>
    <property type="evidence" value="ECO:0007669"/>
    <property type="project" value="TreeGrafter"/>
</dbReference>
<proteinExistence type="predicted"/>
<dbReference type="SUPFAM" id="SSF54211">
    <property type="entry name" value="Ribosomal protein S5 domain 2-like"/>
    <property type="match status" value="1"/>
</dbReference>
<evidence type="ECO:0000256" key="3">
    <source>
        <dbReference type="ARBA" id="ARBA00022759"/>
    </source>
</evidence>
<sequence length="82" mass="9557">MLKRDDNDPSKFAFVISTKISKLAVHRNRIKRSMNEGIRRNLRDIPKGYDFVFLTKRSIGGKTTEEIIEEVGNFFSRLNLNL</sequence>
<evidence type="ECO:0000256" key="1">
    <source>
        <dbReference type="ARBA" id="ARBA00022694"/>
    </source>
</evidence>
<comment type="caution">
    <text evidence="7">The sequence shown here is derived from an EMBL/GenBank/DDBJ whole genome shotgun (WGS) entry which is preliminary data.</text>
</comment>
<dbReference type="InterPro" id="IPR014721">
    <property type="entry name" value="Ribsml_uS5_D2-typ_fold_subgr"/>
</dbReference>
<name>A0A1F8BL43_9BACT</name>
<dbReference type="PANTHER" id="PTHR33992:SF1">
    <property type="entry name" value="RIBONUCLEASE P PROTEIN COMPONENT"/>
    <property type="match status" value="1"/>
</dbReference>
<dbReference type="Proteomes" id="UP000176725">
    <property type="component" value="Unassembled WGS sequence"/>
</dbReference>
<evidence type="ECO:0000256" key="5">
    <source>
        <dbReference type="ARBA" id="ARBA00022884"/>
    </source>
</evidence>
<evidence type="ECO:0000256" key="4">
    <source>
        <dbReference type="ARBA" id="ARBA00022801"/>
    </source>
</evidence>
<dbReference type="GO" id="GO:0000049">
    <property type="term" value="F:tRNA binding"/>
    <property type="evidence" value="ECO:0007669"/>
    <property type="project" value="InterPro"/>
</dbReference>
<dbReference type="GO" id="GO:0030677">
    <property type="term" value="C:ribonuclease P complex"/>
    <property type="evidence" value="ECO:0007669"/>
    <property type="project" value="TreeGrafter"/>
</dbReference>
<keyword evidence="4" id="KW-0378">Hydrolase</keyword>
<dbReference type="PANTHER" id="PTHR33992">
    <property type="entry name" value="RIBONUCLEASE P PROTEIN COMPONENT"/>
    <property type="match status" value="1"/>
</dbReference>
<dbReference type="Pfam" id="PF00825">
    <property type="entry name" value="Ribonuclease_P"/>
    <property type="match status" value="1"/>
</dbReference>
<evidence type="ECO:0000313" key="7">
    <source>
        <dbReference type="EMBL" id="OGM63988.1"/>
    </source>
</evidence>
<dbReference type="Gene3D" id="3.30.230.10">
    <property type="match status" value="1"/>
</dbReference>
<dbReference type="STRING" id="1802521.A2893_00410"/>
<reference evidence="7 8" key="1">
    <citation type="journal article" date="2016" name="Nat. Commun.">
        <title>Thousands of microbial genomes shed light on interconnected biogeochemical processes in an aquifer system.</title>
        <authorList>
            <person name="Anantharaman K."/>
            <person name="Brown C.T."/>
            <person name="Hug L.A."/>
            <person name="Sharon I."/>
            <person name="Castelle C.J."/>
            <person name="Probst A.J."/>
            <person name="Thomas B.C."/>
            <person name="Singh A."/>
            <person name="Wilkins M.J."/>
            <person name="Karaoz U."/>
            <person name="Brodie E.L."/>
            <person name="Williams K.H."/>
            <person name="Hubbard S.S."/>
            <person name="Banfield J.F."/>
        </authorList>
    </citation>
    <scope>NUCLEOTIDE SEQUENCE [LARGE SCALE GENOMIC DNA]</scope>
</reference>
<dbReference type="EMBL" id="MGHH01000014">
    <property type="protein sequence ID" value="OGM63988.1"/>
    <property type="molecule type" value="Genomic_DNA"/>
</dbReference>
<dbReference type="NCBIfam" id="TIGR00188">
    <property type="entry name" value="rnpA"/>
    <property type="match status" value="1"/>
</dbReference>
<keyword evidence="5" id="KW-0694">RNA-binding</keyword>
<dbReference type="InterPro" id="IPR000100">
    <property type="entry name" value="RNase_P"/>
</dbReference>
<keyword evidence="3" id="KW-0255">Endonuclease</keyword>
<keyword evidence="2" id="KW-0540">Nuclease</keyword>
<accession>A0A1F8BL43</accession>
<dbReference type="InterPro" id="IPR020568">
    <property type="entry name" value="Ribosomal_Su5_D2-typ_SF"/>
</dbReference>
<gene>
    <name evidence="7" type="ORF">A2893_00410</name>
</gene>
<keyword evidence="1" id="KW-0819">tRNA processing</keyword>
<evidence type="ECO:0000313" key="8">
    <source>
        <dbReference type="Proteomes" id="UP000176725"/>
    </source>
</evidence>
<evidence type="ECO:0000256" key="2">
    <source>
        <dbReference type="ARBA" id="ARBA00022722"/>
    </source>
</evidence>
<dbReference type="AlphaFoldDB" id="A0A1F8BL43"/>